<evidence type="ECO:0008006" key="4">
    <source>
        <dbReference type="Google" id="ProtNLM"/>
    </source>
</evidence>
<dbReference type="EMBL" id="PGTX01000003">
    <property type="protein sequence ID" value="PJI79387.1"/>
    <property type="molecule type" value="Genomic_DNA"/>
</dbReference>
<gene>
    <name evidence="2" type="ORF">B0G85_1494</name>
</gene>
<organism evidence="2 3">
    <name type="scientific">Polynucleobacter brandtiae</name>
    <dbReference type="NCBI Taxonomy" id="1938816"/>
    <lineage>
        <taxon>Bacteria</taxon>
        <taxon>Pseudomonadati</taxon>
        <taxon>Pseudomonadota</taxon>
        <taxon>Betaproteobacteria</taxon>
        <taxon>Burkholderiales</taxon>
        <taxon>Burkholderiaceae</taxon>
        <taxon>Polynucleobacter</taxon>
    </lineage>
</organism>
<protein>
    <recommendedName>
        <fullName evidence="4">Transmembrane protein</fullName>
    </recommendedName>
</protein>
<evidence type="ECO:0000313" key="2">
    <source>
        <dbReference type="EMBL" id="PJI79387.1"/>
    </source>
</evidence>
<keyword evidence="3" id="KW-1185">Reference proteome</keyword>
<name>A0A2M8VQD0_9BURK</name>
<evidence type="ECO:0000256" key="1">
    <source>
        <dbReference type="SAM" id="Phobius"/>
    </source>
</evidence>
<dbReference type="AlphaFoldDB" id="A0A2M8VQD0"/>
<keyword evidence="1" id="KW-1133">Transmembrane helix</keyword>
<accession>A0A2M8VQD0</accession>
<keyword evidence="1" id="KW-0812">Transmembrane</keyword>
<dbReference type="Proteomes" id="UP000229366">
    <property type="component" value="Unassembled WGS sequence"/>
</dbReference>
<feature type="transmembrane region" description="Helical" evidence="1">
    <location>
        <begin position="48"/>
        <end position="68"/>
    </location>
</feature>
<comment type="caution">
    <text evidence="2">The sequence shown here is derived from an EMBL/GenBank/DDBJ whole genome shotgun (WGS) entry which is preliminary data.</text>
</comment>
<sequence length="237" mass="26519">MSAALLDIGVYGKILEAKVSDQELLIPASQTDSSEINARTRRGRFQMLFLLLACAAPVIASYLAYYVFKPEGAKTNFGTFVQPAQEMNAAWFDMPFNGKWTLLVARPASECTIKDESCLEALFLMRQVRVAMGRESGRVQLVWVNTDGKKVDAEVSTAYDEQNAGFKIINAPSDPQLKAQFLEWLNREGAGQKIQLIDPSPAKMMYFPITNSPKEFGSIKKDLEKLLRLNRKGENLQ</sequence>
<keyword evidence="1" id="KW-0472">Membrane</keyword>
<proteinExistence type="predicted"/>
<evidence type="ECO:0000313" key="3">
    <source>
        <dbReference type="Proteomes" id="UP000229366"/>
    </source>
</evidence>
<reference evidence="2 3" key="1">
    <citation type="submission" date="2017-11" db="EMBL/GenBank/DDBJ databases">
        <title>Genomic Encyclopedia of Type Strains, Phase III (KMG-III): the genomes of soil and plant-associated and newly described type strains.</title>
        <authorList>
            <person name="Whitman W."/>
        </authorList>
    </citation>
    <scope>NUCLEOTIDE SEQUENCE [LARGE SCALE GENOMIC DNA]</scope>
    <source>
        <strain evidence="2 3">UB-Domo-W1</strain>
    </source>
</reference>